<proteinExistence type="predicted"/>
<protein>
    <submittedName>
        <fullName evidence="2">Uncharacterized protein</fullName>
    </submittedName>
</protein>
<evidence type="ECO:0000256" key="1">
    <source>
        <dbReference type="SAM" id="MobiDB-lite"/>
    </source>
</evidence>
<sequence>MLDGTAQYPQRAVHQVIEVVSGSAGHPLKPLPDTRLDADPAFRRKAERGFRARKGSAGADGIEQKGTAPAGELRRCLGAQGIDERSERVAFACGGAEEVSTFVLGDELQELLLDRFVPLVRRAHQVDGFLQSQRLFRGHRPVRSRDEERFLLAPISPPRQVPSALNTMAPEGISSWELPLQAHNLGIWHHSDHPEPGDAHNGPPFEVRRTLSRTAFTAARSELDSRVAVQAHGGYALFELSSDPGGIGTVRAGHVEALQRNGIGVDIVRVESALQHESSELPECFLAQFERMERERVRRLVLAHHETDPTGRSPAQNGASNAYGAPMFSTIPLSGDRLSERTSTPPSQTAKVRASETLCIAWKNTRSPRPAASRCEGIRLGRCPMSRRSQTTSTPSKLAAYEVPSGGYVPSHSDIPGAGSTVHPG</sequence>
<gene>
    <name evidence="2" type="ORF">ABUW04_37980</name>
</gene>
<evidence type="ECO:0000313" key="2">
    <source>
        <dbReference type="EMBL" id="MFC1444042.1"/>
    </source>
</evidence>
<accession>A0ABV6Y0L6</accession>
<dbReference type="EMBL" id="JBEUKS010000021">
    <property type="protein sequence ID" value="MFC1444042.1"/>
    <property type="molecule type" value="Genomic_DNA"/>
</dbReference>
<evidence type="ECO:0000313" key="3">
    <source>
        <dbReference type="Proteomes" id="UP001592581"/>
    </source>
</evidence>
<dbReference type="Proteomes" id="UP001592581">
    <property type="component" value="Unassembled WGS sequence"/>
</dbReference>
<name>A0ABV6Y0L6_9ACTN</name>
<reference evidence="2 3" key="1">
    <citation type="submission" date="2024-06" db="EMBL/GenBank/DDBJ databases">
        <authorList>
            <person name="Lee S.D."/>
        </authorList>
    </citation>
    <scope>NUCLEOTIDE SEQUENCE [LARGE SCALE GENOMIC DNA]</scope>
    <source>
        <strain evidence="2 3">N1-10</strain>
    </source>
</reference>
<keyword evidence="3" id="KW-1185">Reference proteome</keyword>
<comment type="caution">
    <text evidence="2">The sequence shown here is derived from an EMBL/GenBank/DDBJ whole genome shotgun (WGS) entry which is preliminary data.</text>
</comment>
<feature type="region of interest" description="Disordered" evidence="1">
    <location>
        <begin position="403"/>
        <end position="425"/>
    </location>
</feature>
<organism evidence="2 3">
    <name type="scientific">Streptacidiphilus jeojiensis</name>
    <dbReference type="NCBI Taxonomy" id="3229225"/>
    <lineage>
        <taxon>Bacteria</taxon>
        <taxon>Bacillati</taxon>
        <taxon>Actinomycetota</taxon>
        <taxon>Actinomycetes</taxon>
        <taxon>Kitasatosporales</taxon>
        <taxon>Streptomycetaceae</taxon>
        <taxon>Streptacidiphilus</taxon>
    </lineage>
</organism>